<keyword evidence="3" id="KW-1185">Reference proteome</keyword>
<name>A0A918I6P5_9ACTN</name>
<keyword evidence="1" id="KW-0732">Signal</keyword>
<reference evidence="2" key="2">
    <citation type="submission" date="2020-09" db="EMBL/GenBank/DDBJ databases">
        <authorList>
            <person name="Sun Q."/>
            <person name="Ohkuma M."/>
        </authorList>
    </citation>
    <scope>NUCLEOTIDE SEQUENCE</scope>
    <source>
        <strain evidence="2">JCM 4369</strain>
    </source>
</reference>
<feature type="signal peptide" evidence="1">
    <location>
        <begin position="1"/>
        <end position="33"/>
    </location>
</feature>
<dbReference type="RefSeq" id="WP_191871236.1">
    <property type="nucleotide sequence ID" value="NZ_BMTD01000001.1"/>
</dbReference>
<dbReference type="Proteomes" id="UP000618795">
    <property type="component" value="Unassembled WGS sequence"/>
</dbReference>
<comment type="caution">
    <text evidence="2">The sequence shown here is derived from an EMBL/GenBank/DDBJ whole genome shotgun (WGS) entry which is preliminary data.</text>
</comment>
<reference evidence="2" key="1">
    <citation type="journal article" date="2014" name="Int. J. Syst. Evol. Microbiol.">
        <title>Complete genome sequence of Corynebacterium casei LMG S-19264T (=DSM 44701T), isolated from a smear-ripened cheese.</title>
        <authorList>
            <consortium name="US DOE Joint Genome Institute (JGI-PGF)"/>
            <person name="Walter F."/>
            <person name="Albersmeier A."/>
            <person name="Kalinowski J."/>
            <person name="Ruckert C."/>
        </authorList>
    </citation>
    <scope>NUCLEOTIDE SEQUENCE</scope>
    <source>
        <strain evidence="2">JCM 4369</strain>
    </source>
</reference>
<gene>
    <name evidence="2" type="ORF">GCM10010260_08530</name>
</gene>
<protein>
    <submittedName>
        <fullName evidence="2">Uncharacterized protein</fullName>
    </submittedName>
</protein>
<dbReference type="EMBL" id="BMTD01000001">
    <property type="protein sequence ID" value="GGU78357.1"/>
    <property type="molecule type" value="Genomic_DNA"/>
</dbReference>
<accession>A0A918I6P5</accession>
<evidence type="ECO:0000313" key="2">
    <source>
        <dbReference type="EMBL" id="GGU78357.1"/>
    </source>
</evidence>
<evidence type="ECO:0000256" key="1">
    <source>
        <dbReference type="SAM" id="SignalP"/>
    </source>
</evidence>
<evidence type="ECO:0000313" key="3">
    <source>
        <dbReference type="Proteomes" id="UP000618795"/>
    </source>
</evidence>
<proteinExistence type="predicted"/>
<dbReference type="AlphaFoldDB" id="A0A918I6P5"/>
<feature type="chain" id="PRO_5036673304" evidence="1">
    <location>
        <begin position="34"/>
        <end position="87"/>
    </location>
</feature>
<sequence>MNAHRARRLAAASAIGVLMASGVAIGTAGTASAAAPNQISTNRGCYYGGWWGNCYGYGNGFFNNGFYGNGFYGNGFNNTPVVVVVVP</sequence>
<organism evidence="2 3">
    <name type="scientific">Streptomyces filipinensis</name>
    <dbReference type="NCBI Taxonomy" id="66887"/>
    <lineage>
        <taxon>Bacteria</taxon>
        <taxon>Bacillati</taxon>
        <taxon>Actinomycetota</taxon>
        <taxon>Actinomycetes</taxon>
        <taxon>Kitasatosporales</taxon>
        <taxon>Streptomycetaceae</taxon>
        <taxon>Streptomyces</taxon>
    </lineage>
</organism>